<comment type="caution">
    <text evidence="4">The sequence shown here is derived from an EMBL/GenBank/DDBJ whole genome shotgun (WGS) entry which is preliminary data.</text>
</comment>
<feature type="region of interest" description="Disordered" evidence="1">
    <location>
        <begin position="214"/>
        <end position="248"/>
    </location>
</feature>
<dbReference type="InterPro" id="IPR006867">
    <property type="entry name" value="DUF632"/>
</dbReference>
<feature type="compositionally biased region" description="Acidic residues" evidence="1">
    <location>
        <begin position="236"/>
        <end position="246"/>
    </location>
</feature>
<feature type="domain" description="DUF630" evidence="3">
    <location>
        <begin position="1"/>
        <end position="59"/>
    </location>
</feature>
<feature type="domain" description="DUF632" evidence="2">
    <location>
        <begin position="370"/>
        <end position="709"/>
    </location>
</feature>
<feature type="region of interest" description="Disordered" evidence="1">
    <location>
        <begin position="140"/>
        <end position="170"/>
    </location>
</feature>
<feature type="compositionally biased region" description="Acidic residues" evidence="1">
    <location>
        <begin position="216"/>
        <end position="225"/>
    </location>
</feature>
<evidence type="ECO:0000259" key="3">
    <source>
        <dbReference type="Pfam" id="PF04783"/>
    </source>
</evidence>
<accession>A0AAD3S9P6</accession>
<gene>
    <name evidence="4" type="ORF">Nepgr_008970</name>
</gene>
<protein>
    <submittedName>
        <fullName evidence="4">Uncharacterized protein</fullName>
    </submittedName>
</protein>
<evidence type="ECO:0000313" key="4">
    <source>
        <dbReference type="EMBL" id="GMH07130.1"/>
    </source>
</evidence>
<evidence type="ECO:0000313" key="5">
    <source>
        <dbReference type="Proteomes" id="UP001279734"/>
    </source>
</evidence>
<dbReference type="EMBL" id="BSYO01000007">
    <property type="protein sequence ID" value="GMH07130.1"/>
    <property type="molecule type" value="Genomic_DNA"/>
</dbReference>
<feature type="compositionally biased region" description="Polar residues" evidence="1">
    <location>
        <begin position="266"/>
        <end position="277"/>
    </location>
</feature>
<reference evidence="4" key="1">
    <citation type="submission" date="2023-05" db="EMBL/GenBank/DDBJ databases">
        <title>Nepenthes gracilis genome sequencing.</title>
        <authorList>
            <person name="Fukushima K."/>
        </authorList>
    </citation>
    <scope>NUCLEOTIDE SEQUENCE</scope>
    <source>
        <strain evidence="4">SING2019-196</strain>
    </source>
</reference>
<dbReference type="AlphaFoldDB" id="A0AAD3S9P6"/>
<name>A0AAD3S9P6_NEPGR</name>
<dbReference type="PANTHER" id="PTHR21450">
    <property type="entry name" value="PROTEIN ALTERED PHOSPHATE STARVATION RESPONSE 1"/>
    <property type="match status" value="1"/>
</dbReference>
<dbReference type="Pfam" id="PF04782">
    <property type="entry name" value="DUF632"/>
    <property type="match status" value="1"/>
</dbReference>
<proteinExistence type="predicted"/>
<organism evidence="4 5">
    <name type="scientific">Nepenthes gracilis</name>
    <name type="common">Slender pitcher plant</name>
    <dbReference type="NCBI Taxonomy" id="150966"/>
    <lineage>
        <taxon>Eukaryota</taxon>
        <taxon>Viridiplantae</taxon>
        <taxon>Streptophyta</taxon>
        <taxon>Embryophyta</taxon>
        <taxon>Tracheophyta</taxon>
        <taxon>Spermatophyta</taxon>
        <taxon>Magnoliopsida</taxon>
        <taxon>eudicotyledons</taxon>
        <taxon>Gunneridae</taxon>
        <taxon>Pentapetalae</taxon>
        <taxon>Caryophyllales</taxon>
        <taxon>Nepenthaceae</taxon>
        <taxon>Nepenthes</taxon>
    </lineage>
</organism>
<feature type="compositionally biased region" description="Polar residues" evidence="1">
    <location>
        <begin position="142"/>
        <end position="154"/>
    </location>
</feature>
<dbReference type="PANTHER" id="PTHR21450:SF6">
    <property type="entry name" value="EXPRESSED PROTEIN"/>
    <property type="match status" value="1"/>
</dbReference>
<keyword evidence="5" id="KW-1185">Reference proteome</keyword>
<dbReference type="InterPro" id="IPR006868">
    <property type="entry name" value="DUF630"/>
</dbReference>
<feature type="region of interest" description="Disordered" evidence="1">
    <location>
        <begin position="96"/>
        <end position="116"/>
    </location>
</feature>
<feature type="region of interest" description="Disordered" evidence="1">
    <location>
        <begin position="261"/>
        <end position="285"/>
    </location>
</feature>
<evidence type="ECO:0000259" key="2">
    <source>
        <dbReference type="Pfam" id="PF04782"/>
    </source>
</evidence>
<sequence length="795" mass="89043">MGASNSKLEEDKALQLCCERKKFVRQALDGRCSLAAAHVSYIQSLRSTGTALRKFVQPEGPVDSSVYTSTSATPEPLALTDKSFSQFSFSSPSASQRVDATGHLSPSPSPPTYGHYQTNHMKFVGSFIRKVEEKPPTAVIGTVTSSSTPQNTTPHAHERAEMSPINTSSLPSENPPWDYFGFYQTIDHQFLSHEQREAFHGVDDYDNVNRIREDEGIPELEDEDDRASSNGRETSQETEDEFDEPSSDTLVRSFENFNRRMRHGAASSSPTILTVGSGTPEKELLNGKKFISPKLSPLRAKSTEASPTILTAGSGTPEKELLNGKKINSSKLSPLRAKSMEAAVTADAKITPIKEDDIELNVTPKDFFLSMRDVENLFVKASESGKEVPRMLEANKLHFRPILPGKNGGSMVSAMLKACFSCGKDPSQLQEDPAQTTIKYLTWHQNASSYSTSSMNPLGSNSRDDVEDLTSPFFENFCMISGSHASTLDRLHAWEKKLYDEVKASQIVRRDYDMKCKLLRQQESRGESSHKIDKTRANIKHLHSRIRVAIHRIDSISKRIEELRDKELQPQLEELIEGLYRMWEMMSESHMLQLHIITIAYSNDNAKIPMHSESHRQITTLLENELSTLSSSFTKWVFAQKSYVLAINNWLLKCVVVNEKSSRRKSRMPPPPLRISGPPIYTTCGVWLDKLEALPAKDVADAIKGLAAETSRFLPHQEKTGRKKTAVKGANPALGILNGEAFEDWNTGYDHFRSSLVIFLNRLSTFSESSVKMYGELQKAIQEAKRNYQHLMSQP</sequence>
<evidence type="ECO:0000256" key="1">
    <source>
        <dbReference type="SAM" id="MobiDB-lite"/>
    </source>
</evidence>
<dbReference type="Pfam" id="PF04783">
    <property type="entry name" value="DUF630"/>
    <property type="match status" value="1"/>
</dbReference>
<dbReference type="Proteomes" id="UP001279734">
    <property type="component" value="Unassembled WGS sequence"/>
</dbReference>